<keyword evidence="2" id="KW-1185">Reference proteome</keyword>
<evidence type="ECO:0000313" key="2">
    <source>
        <dbReference type="Proteomes" id="UP000177515"/>
    </source>
</evidence>
<accession>A0ABM6F864</accession>
<gene>
    <name evidence="1" type="ORF">BKK80_19610</name>
</gene>
<dbReference type="EMBL" id="CP017754">
    <property type="protein sequence ID" value="AOZ07793.1"/>
    <property type="molecule type" value="Genomic_DNA"/>
</dbReference>
<organism evidence="1 2">
    <name type="scientific">Cupriavidus malaysiensis</name>
    <dbReference type="NCBI Taxonomy" id="367825"/>
    <lineage>
        <taxon>Bacteria</taxon>
        <taxon>Pseudomonadati</taxon>
        <taxon>Pseudomonadota</taxon>
        <taxon>Betaproteobacteria</taxon>
        <taxon>Burkholderiales</taxon>
        <taxon>Burkholderiaceae</taxon>
        <taxon>Cupriavidus</taxon>
    </lineage>
</organism>
<protein>
    <recommendedName>
        <fullName evidence="3">Secreted protein</fullName>
    </recommendedName>
</protein>
<proteinExistence type="predicted"/>
<evidence type="ECO:0000313" key="1">
    <source>
        <dbReference type="EMBL" id="AOZ07793.1"/>
    </source>
</evidence>
<evidence type="ECO:0008006" key="3">
    <source>
        <dbReference type="Google" id="ProtNLM"/>
    </source>
</evidence>
<sequence length="101" mass="11728">MILQLRQMRLTEASTFIIFLFLQFLFASLRPEDDPCTRQIIWGQLDGHLVTRKDPDVIHPHFSGDMAQYHMAVLQLHTEGCVGEVFQHLPVHLDDIVFCHT</sequence>
<reference evidence="1 2" key="1">
    <citation type="submission" date="2016-10" db="EMBL/GenBank/DDBJ databases">
        <title>Complete genome sequences of three Cupriavidus strains isolated from various Malaysian environments.</title>
        <authorList>
            <person name="Abdullah A.A.-A."/>
            <person name="Shafie N.A.H."/>
            <person name="Lau N.S."/>
        </authorList>
    </citation>
    <scope>NUCLEOTIDE SEQUENCE [LARGE SCALE GENOMIC DNA]</scope>
    <source>
        <strain evidence="1 2">USMAA1020</strain>
    </source>
</reference>
<name>A0ABM6F864_9BURK</name>
<dbReference type="Proteomes" id="UP000177515">
    <property type="component" value="Chromosome 1"/>
</dbReference>